<evidence type="ECO:0000313" key="1">
    <source>
        <dbReference type="EMBL" id="CAH1785176.1"/>
    </source>
</evidence>
<dbReference type="Proteomes" id="UP000749559">
    <property type="component" value="Unassembled WGS sequence"/>
</dbReference>
<proteinExistence type="predicted"/>
<gene>
    <name evidence="1" type="ORF">OFUS_LOCUS11275</name>
</gene>
<dbReference type="AlphaFoldDB" id="A0A8J1T4B3"/>
<accession>A0A8J1T4B3</accession>
<reference evidence="1" key="1">
    <citation type="submission" date="2022-03" db="EMBL/GenBank/DDBJ databases">
        <authorList>
            <person name="Martin C."/>
        </authorList>
    </citation>
    <scope>NUCLEOTIDE SEQUENCE</scope>
</reference>
<comment type="caution">
    <text evidence="1">The sequence shown here is derived from an EMBL/GenBank/DDBJ whole genome shotgun (WGS) entry which is preliminary data.</text>
</comment>
<evidence type="ECO:0000313" key="2">
    <source>
        <dbReference type="Proteomes" id="UP000749559"/>
    </source>
</evidence>
<feature type="non-terminal residue" evidence="1">
    <location>
        <position position="1"/>
    </location>
</feature>
<keyword evidence="2" id="KW-1185">Reference proteome</keyword>
<protein>
    <submittedName>
        <fullName evidence="1">Uncharacterized protein</fullName>
    </submittedName>
</protein>
<organism evidence="1 2">
    <name type="scientific">Owenia fusiformis</name>
    <name type="common">Polychaete worm</name>
    <dbReference type="NCBI Taxonomy" id="6347"/>
    <lineage>
        <taxon>Eukaryota</taxon>
        <taxon>Metazoa</taxon>
        <taxon>Spiralia</taxon>
        <taxon>Lophotrochozoa</taxon>
        <taxon>Annelida</taxon>
        <taxon>Polychaeta</taxon>
        <taxon>Sedentaria</taxon>
        <taxon>Canalipalpata</taxon>
        <taxon>Sabellida</taxon>
        <taxon>Oweniida</taxon>
        <taxon>Oweniidae</taxon>
        <taxon>Owenia</taxon>
    </lineage>
</organism>
<dbReference type="EMBL" id="CAIIXF020000005">
    <property type="protein sequence ID" value="CAH1785176.1"/>
    <property type="molecule type" value="Genomic_DNA"/>
</dbReference>
<sequence length="152" mass="16641">ISLTCLDITMRFITVCSMLLVAVWGADAMSARRITKCANFASSQRVQQRCRRKLTSDPVFIQLMQSGKPICEMMIEVTEMSYNCISAQIKSKPKCNDPALDPSLKEGGAIAIDMIKSMYCAGTTENSVKRSVDDLEAAHIAEIAVNTVATNI</sequence>
<name>A0A8J1T4B3_OWEFU</name>